<evidence type="ECO:0000313" key="4">
    <source>
        <dbReference type="EMBL" id="KAK4476266.1"/>
    </source>
</evidence>
<dbReference type="Gene3D" id="2.130.10.10">
    <property type="entry name" value="YVTN repeat-like/Quinoprotein amine dehydrogenase"/>
    <property type="match status" value="2"/>
</dbReference>
<dbReference type="GO" id="GO:0000387">
    <property type="term" value="P:spliceosomal snRNP assembly"/>
    <property type="evidence" value="ECO:0007669"/>
    <property type="project" value="TreeGrafter"/>
</dbReference>
<dbReference type="PANTHER" id="PTHR46362:SF1">
    <property type="entry name" value="GEM-ASSOCIATED PROTEIN 5"/>
    <property type="match status" value="1"/>
</dbReference>
<dbReference type="GO" id="GO:0003730">
    <property type="term" value="F:mRNA 3'-UTR binding"/>
    <property type="evidence" value="ECO:0007669"/>
    <property type="project" value="TreeGrafter"/>
</dbReference>
<dbReference type="PROSITE" id="PS50294">
    <property type="entry name" value="WD_REPEATS_REGION"/>
    <property type="match status" value="1"/>
</dbReference>
<dbReference type="GO" id="GO:0005634">
    <property type="term" value="C:nucleus"/>
    <property type="evidence" value="ECO:0007669"/>
    <property type="project" value="TreeGrafter"/>
</dbReference>
<dbReference type="SUPFAM" id="SSF50978">
    <property type="entry name" value="WD40 repeat-like"/>
    <property type="match status" value="2"/>
</dbReference>
<sequence length="1387" mass="157254">MVYQEIAKYVLPGSPDWFLSNVLATTTWQNLNDGGNVLVAFSSRPYVHIFIIKNVYSEKKNNYSWSYIGQIQPHHERTSAITFDEYPSLCLVSCGFDGLVRRWKYSQSEWVLENEFNVRNVRENVNPTAVGSLYVSRQSYNFVGTDKGLLIFWIIDCEKDKTHYLSKKYENDSALVCSLEKPTDHSILKVAVGYKKGLVGVYIFKPSDVSSASNFSQVARFYAHEKDVCHLVWRPNPSECENSAALLTCGRDQMVKVWNVSTSECCFSTKVPGQLRYHANDSDKRSDQKNNVSGAPWISACYTIRKNLMVDILFSGLRGELFSWRCSDKPINVTPGNQGHSMLIFSMLYVPNSPGLVITVSQDRVLIVWELIGESLPSVVLRLPTLSAGVFSLAQSSFSNSPLVAGLSDGSLLFWKVYSPNICSGNISDNQSKEKSISISPRGSQSSPITALAWHPLPQYENILAYGTESGCVEIVDINKLQKIHNQKSKPLLHAFGSTVYRVAWGPLLFAGLHHKKEQTPSENNLELDNPVVLPNASMEKDEKPNDVSETLSKFPFYVYSVSKGKIYCHFGRSCPPSEVSVKFPSPPGTTDEDWKTLVRSDIAFRYVSKTNELSNDSVSGAFDCLIGIGYRSGQVDVYGLLSSKISDSLSTSTRLSVICRVVNHSKCVNCLSWSRDYYWLAIASNESFITVTDFRIQLIGALNQEHFKFVQLSTCLARLEGHFNRVTCLDWSPHDSFLLLSSSFDGTANVWRVHPDNIEKNNLSVSNFRVHRLRLFTCLWSRQEPDLAFSGGELCHLFGWQPSKQIHSRPPHSRRHRPPAVKRLVNDQDKLRDRDILSKSLPSEEDSIVDPKPFEEKVSIKEVLKNDHEFSGAIHNEQSLPFHCNSSRKINSTGTAEKRKRPALFPNLFQLNSNKQCELNLHHSPPFDLGTFLLQILSVSDFITERVTDEKLPIDLLILLPEVSVTRTCLLKYLKMEASNHLQLFHYGQRPNSLVHLDAYCIVLLWMGCISSIPSIISTEGHLPFWLLYAIQLAQSTFPYPKCYSNFTSAKQDSVSMEIDLVGEKIKDMQTTSPDILVSATLLVCSNRIQEAVELLLSYDRVKEALVLARIRLSPSESWEYTEKCVSRLIERSCSNEKSFFFIIYNIGKKEWMNATNMVFREVEVSNLRPGKEIEKISWHWIGISLILNTSSWDYLSDECLRLSSMCLTVGFRLLPTEPLFLERWSDAFSRLLSSETTSCPGLISSLLLLDIGRVISIHMANYHHEKLSKTITLSDENRNSNWIKYVNPDCITCLDHLISDRQPSSLWEVCLTNFCVDFLLFYLAHNHTSPAKLSDNSLITYIDRYESSRKSCEHIKPEETTYLITNLFSTCQHILVNNHASSDNH</sequence>
<accession>A0AAE1ZLD9</accession>
<dbReference type="InterPro" id="IPR052640">
    <property type="entry name" value="Gemin-5"/>
</dbReference>
<dbReference type="Pfam" id="PF00400">
    <property type="entry name" value="WD40"/>
    <property type="match status" value="3"/>
</dbReference>
<dbReference type="InterPro" id="IPR001680">
    <property type="entry name" value="WD40_rpt"/>
</dbReference>
<protein>
    <recommendedName>
        <fullName evidence="6">Gem-associated protein 5</fullName>
    </recommendedName>
</protein>
<dbReference type="Proteomes" id="UP001292079">
    <property type="component" value="Unassembled WGS sequence"/>
</dbReference>
<dbReference type="PANTHER" id="PTHR46362">
    <property type="entry name" value="GEM-ASSOCIATED PROTEIN 5"/>
    <property type="match status" value="1"/>
</dbReference>
<organism evidence="4 5">
    <name type="scientific">Schistosoma mekongi</name>
    <name type="common">Parasitic worm</name>
    <dbReference type="NCBI Taxonomy" id="38744"/>
    <lineage>
        <taxon>Eukaryota</taxon>
        <taxon>Metazoa</taxon>
        <taxon>Spiralia</taxon>
        <taxon>Lophotrochozoa</taxon>
        <taxon>Platyhelminthes</taxon>
        <taxon>Trematoda</taxon>
        <taxon>Digenea</taxon>
        <taxon>Strigeidida</taxon>
        <taxon>Schistosomatoidea</taxon>
        <taxon>Schistosomatidae</taxon>
        <taxon>Schistosoma</taxon>
    </lineage>
</organism>
<feature type="repeat" description="WD" evidence="3">
    <location>
        <begin position="337"/>
        <end position="371"/>
    </location>
</feature>
<keyword evidence="2" id="KW-0677">Repeat</keyword>
<dbReference type="InterPro" id="IPR019775">
    <property type="entry name" value="WD40_repeat_CS"/>
</dbReference>
<gene>
    <name evidence="4" type="ORF">MN116_001472</name>
</gene>
<evidence type="ECO:0008006" key="6">
    <source>
        <dbReference type="Google" id="ProtNLM"/>
    </source>
</evidence>
<keyword evidence="1 3" id="KW-0853">WD repeat</keyword>
<dbReference type="GO" id="GO:0032797">
    <property type="term" value="C:SMN complex"/>
    <property type="evidence" value="ECO:0007669"/>
    <property type="project" value="TreeGrafter"/>
</dbReference>
<reference evidence="4" key="2">
    <citation type="journal article" date="2023" name="Infect Dis Poverty">
        <title>Chromosome-scale genome of the human blood fluke Schistosoma mekongi and its implications for public health.</title>
        <authorList>
            <person name="Zhou M."/>
            <person name="Xu L."/>
            <person name="Xu D."/>
            <person name="Chen W."/>
            <person name="Khan J."/>
            <person name="Hu Y."/>
            <person name="Huang H."/>
            <person name="Wei H."/>
            <person name="Zhang Y."/>
            <person name="Chusongsang P."/>
            <person name="Tanasarnprasert K."/>
            <person name="Hu X."/>
            <person name="Limpanont Y."/>
            <person name="Lv Z."/>
        </authorList>
    </citation>
    <scope>NUCLEOTIDE SEQUENCE</scope>
    <source>
        <strain evidence="4">LV_2022a</strain>
    </source>
</reference>
<dbReference type="SMART" id="SM00320">
    <property type="entry name" value="WD40"/>
    <property type="match status" value="8"/>
</dbReference>
<evidence type="ECO:0000313" key="5">
    <source>
        <dbReference type="Proteomes" id="UP001292079"/>
    </source>
</evidence>
<feature type="repeat" description="WD" evidence="3">
    <location>
        <begin position="720"/>
        <end position="762"/>
    </location>
</feature>
<evidence type="ECO:0000256" key="3">
    <source>
        <dbReference type="PROSITE-ProRule" id="PRU00221"/>
    </source>
</evidence>
<feature type="repeat" description="WD" evidence="3">
    <location>
        <begin position="221"/>
        <end position="268"/>
    </location>
</feature>
<dbReference type="PROSITE" id="PS00678">
    <property type="entry name" value="WD_REPEATS_1"/>
    <property type="match status" value="2"/>
</dbReference>
<name>A0AAE1ZLD9_SCHME</name>
<evidence type="ECO:0000256" key="2">
    <source>
        <dbReference type="ARBA" id="ARBA00022737"/>
    </source>
</evidence>
<dbReference type="EMBL" id="JALJAT010000001">
    <property type="protein sequence ID" value="KAK4476266.1"/>
    <property type="molecule type" value="Genomic_DNA"/>
</dbReference>
<dbReference type="InterPro" id="IPR015943">
    <property type="entry name" value="WD40/YVTN_repeat-like_dom_sf"/>
</dbReference>
<evidence type="ECO:0000256" key="1">
    <source>
        <dbReference type="ARBA" id="ARBA00022574"/>
    </source>
</evidence>
<keyword evidence="5" id="KW-1185">Reference proteome</keyword>
<comment type="caution">
    <text evidence="4">The sequence shown here is derived from an EMBL/GenBank/DDBJ whole genome shotgun (WGS) entry which is preliminary data.</text>
</comment>
<proteinExistence type="predicted"/>
<dbReference type="PROSITE" id="PS50082">
    <property type="entry name" value="WD_REPEATS_2"/>
    <property type="match status" value="3"/>
</dbReference>
<dbReference type="InterPro" id="IPR036322">
    <property type="entry name" value="WD40_repeat_dom_sf"/>
</dbReference>
<reference evidence="4" key="1">
    <citation type="submission" date="2022-04" db="EMBL/GenBank/DDBJ databases">
        <authorList>
            <person name="Xu L."/>
            <person name="Lv Z."/>
        </authorList>
    </citation>
    <scope>NUCLEOTIDE SEQUENCE</scope>
    <source>
        <strain evidence="4">LV_2022a</strain>
    </source>
</reference>